<sequence>MIQTLPQQLRAPLFRVDEPVVQGRPLLKSARVPLFGDTGIWDFNGVIRRPANENVGTWRMRFSGKLADPYWNLLAREMLMILMNPTHEAVLKAGISVGSEGAEVASVSNNMSYMRGLLDWAEENDLPRYSDQWTAVDLRRRIKSMKGSKAYRPATICSHVALLQRMTAIAPALSLPWPTEDLWPGKSARTVSEYVVATDLSTPVIPPQIWFPLIKAAWAFIHVFSSDVLRAGRRYQELQATAQSSVAGKEAELDTWLADPANNIPVHFAADRPAGQLPEVNWRLMALNLGVKAERHGGLFRPGAVASARRRAKVLQAVAEGRVTHQGLIENLAEITRPDGTRGPWHPGIDPYDLHRLRIMLRNAAFILVIAFSMMRDSEAQEIIRGSVVEHYNSPAIASTLRKGNSNLPRKHWWIAEPIAEAITVAEAVTAHPERIFAPLHRKNDAESLDGVQMIEAFVTFVNQGRDWSGLEQIPGGYIRPHMFRHTMAMLTDQFAGSEIALGMQLKHFATRALANASTLAYAAADSSWAEHLKDSIEIAKFRRLKELYSLHKSGKPIGFGPGAERVKDAFDQVTVSVRAKGGGARVEEDFLRKARIPIRFGTLNNCTYDGTNPAGAVCLEDAIVPDGHTGPLDERCRPDRCGNSMIGIEHIPIHDSHRRTQLKLLQTPNLPKCRKEVITREVKRVEAVLDMAKESPA</sequence>
<dbReference type="Proteomes" id="UP000189443">
    <property type="component" value="Chromosome"/>
</dbReference>
<dbReference type="KEGG" id="spac:B1H29_24660"/>
<name>A0A1S6JD29_9ACTN</name>
<dbReference type="SUPFAM" id="SSF56349">
    <property type="entry name" value="DNA breaking-rejoining enzymes"/>
    <property type="match status" value="1"/>
</dbReference>
<keyword evidence="2" id="KW-1185">Reference proteome</keyword>
<accession>A0A1S6JD29</accession>
<protein>
    <submittedName>
        <fullName evidence="1">Integrase</fullName>
    </submittedName>
</protein>
<organism evidence="1 2">
    <name type="scientific">Streptomyces pactum</name>
    <dbReference type="NCBI Taxonomy" id="68249"/>
    <lineage>
        <taxon>Bacteria</taxon>
        <taxon>Bacillati</taxon>
        <taxon>Actinomycetota</taxon>
        <taxon>Actinomycetes</taxon>
        <taxon>Kitasatosporales</taxon>
        <taxon>Streptomycetaceae</taxon>
        <taxon>Streptomyces</taxon>
    </lineage>
</organism>
<gene>
    <name evidence="1" type="ORF">B1H29_24660</name>
</gene>
<reference evidence="1 2" key="1">
    <citation type="submission" date="2017-02" db="EMBL/GenBank/DDBJ databases">
        <title>Streptomyces pactum ACT12 Genome sequencing and assembly.</title>
        <authorList>
            <person name="Xue Q."/>
            <person name="Yan X."/>
            <person name="Jia L."/>
            <person name="Yan H."/>
        </authorList>
    </citation>
    <scope>NUCLEOTIDE SEQUENCE [LARGE SCALE GENOMIC DNA]</scope>
    <source>
        <strain evidence="1 2">ACT12</strain>
    </source>
</reference>
<dbReference type="RefSeq" id="WP_055416867.1">
    <property type="nucleotide sequence ID" value="NZ_CP019724.1"/>
</dbReference>
<evidence type="ECO:0000313" key="2">
    <source>
        <dbReference type="Proteomes" id="UP000189443"/>
    </source>
</evidence>
<dbReference type="GO" id="GO:0003677">
    <property type="term" value="F:DNA binding"/>
    <property type="evidence" value="ECO:0007669"/>
    <property type="project" value="InterPro"/>
</dbReference>
<proteinExistence type="predicted"/>
<evidence type="ECO:0000313" key="1">
    <source>
        <dbReference type="EMBL" id="AQS69655.1"/>
    </source>
</evidence>
<dbReference type="AlphaFoldDB" id="A0A1S6JD29"/>
<dbReference type="EMBL" id="CP019724">
    <property type="protein sequence ID" value="AQS69655.1"/>
    <property type="molecule type" value="Genomic_DNA"/>
</dbReference>
<dbReference type="InterPro" id="IPR011010">
    <property type="entry name" value="DNA_brk_join_enz"/>
</dbReference>